<organism evidence="4 5">
    <name type="scientific">Salix viminalis</name>
    <name type="common">Common osier</name>
    <name type="synonym">Basket willow</name>
    <dbReference type="NCBI Taxonomy" id="40686"/>
    <lineage>
        <taxon>Eukaryota</taxon>
        <taxon>Viridiplantae</taxon>
        <taxon>Streptophyta</taxon>
        <taxon>Embryophyta</taxon>
        <taxon>Tracheophyta</taxon>
        <taxon>Spermatophyta</taxon>
        <taxon>Magnoliopsida</taxon>
        <taxon>eudicotyledons</taxon>
        <taxon>Gunneridae</taxon>
        <taxon>Pentapetalae</taxon>
        <taxon>rosids</taxon>
        <taxon>fabids</taxon>
        <taxon>Malpighiales</taxon>
        <taxon>Salicaceae</taxon>
        <taxon>Saliceae</taxon>
        <taxon>Salix</taxon>
    </lineage>
</organism>
<evidence type="ECO:0000256" key="3">
    <source>
        <dbReference type="SAM" id="Phobius"/>
    </source>
</evidence>
<evidence type="ECO:0000256" key="1">
    <source>
        <dbReference type="SAM" id="Coils"/>
    </source>
</evidence>
<dbReference type="Gene3D" id="1.20.5.1700">
    <property type="match status" value="1"/>
</dbReference>
<evidence type="ECO:0000313" key="5">
    <source>
        <dbReference type="Proteomes" id="UP001151529"/>
    </source>
</evidence>
<comment type="caution">
    <text evidence="4">The sequence shown here is derived from an EMBL/GenBank/DDBJ whole genome shotgun (WGS) entry which is preliminary data.</text>
</comment>
<dbReference type="Proteomes" id="UP001151529">
    <property type="component" value="Chromosome 5"/>
</dbReference>
<evidence type="ECO:0000256" key="2">
    <source>
        <dbReference type="SAM" id="MobiDB-lite"/>
    </source>
</evidence>
<gene>
    <name evidence="4" type="ORF">OIU85_019567</name>
</gene>
<feature type="region of interest" description="Disordered" evidence="2">
    <location>
        <begin position="1"/>
        <end position="50"/>
    </location>
</feature>
<feature type="coiled-coil region" evidence="1">
    <location>
        <begin position="181"/>
        <end position="397"/>
    </location>
</feature>
<feature type="compositionally biased region" description="Low complexity" evidence="2">
    <location>
        <begin position="8"/>
        <end position="31"/>
    </location>
</feature>
<keyword evidence="3" id="KW-1133">Transmembrane helix</keyword>
<feature type="coiled-coil region" evidence="1">
    <location>
        <begin position="580"/>
        <end position="607"/>
    </location>
</feature>
<proteinExistence type="predicted"/>
<keyword evidence="1" id="KW-0175">Coiled coil</keyword>
<keyword evidence="3" id="KW-0812">Transmembrane</keyword>
<dbReference type="EMBL" id="JAPFFL010000003">
    <property type="protein sequence ID" value="KAJ6737516.1"/>
    <property type="molecule type" value="Genomic_DNA"/>
</dbReference>
<accession>A0A9Q0ZK66</accession>
<reference evidence="4" key="1">
    <citation type="submission" date="2022-11" db="EMBL/GenBank/DDBJ databases">
        <authorList>
            <person name="Hyden B.L."/>
            <person name="Feng K."/>
            <person name="Yates T."/>
            <person name="Jawdy S."/>
            <person name="Smart L.B."/>
            <person name="Muchero W."/>
        </authorList>
    </citation>
    <scope>NUCLEOTIDE SEQUENCE</scope>
    <source>
        <tissue evidence="4">Shoot tip</tissue>
    </source>
</reference>
<feature type="coiled-coil region" evidence="1">
    <location>
        <begin position="447"/>
        <end position="516"/>
    </location>
</feature>
<reference evidence="4" key="2">
    <citation type="journal article" date="2023" name="Int. J. Mol. Sci.">
        <title>De Novo Assembly and Annotation of 11 Diverse Shrub Willow (Salix) Genomes Reveals Novel Gene Organization in Sex-Linked Regions.</title>
        <authorList>
            <person name="Hyden B."/>
            <person name="Feng K."/>
            <person name="Yates T.B."/>
            <person name="Jawdy S."/>
            <person name="Cereghino C."/>
            <person name="Smart L.B."/>
            <person name="Muchero W."/>
        </authorList>
    </citation>
    <scope>NUCLEOTIDE SEQUENCE [LARGE SCALE GENOMIC DNA]</scope>
    <source>
        <tissue evidence="4">Shoot tip</tissue>
    </source>
</reference>
<feature type="transmembrane region" description="Helical" evidence="3">
    <location>
        <begin position="610"/>
        <end position="631"/>
    </location>
</feature>
<keyword evidence="5" id="KW-1185">Reference proteome</keyword>
<protein>
    <submittedName>
        <fullName evidence="4">Uncharacterized protein</fullName>
    </submittedName>
</protein>
<sequence length="634" mass="73128">MARKKVTHQTQDPKQQNPQDQNQNLTTQNQHQHQHQHQHQQPSMEDPNDKFQSLKTVNELLVKEAKQRRQQVESLVKAKEALEFELALDCKEKSRLENELGEISDGRLSLGIERELFCVFIETLMVEMGNFADVLVREKIEKENEIGALKNEVKGLVMNVETERDSLSRVCRERDLLKSDVDNWMKRADGLKDRVVELEKREGESEGEIKRLKKQYALLVKEMKGREREIEELQGLRGLAENNLVEKVKEIEDLKREIGGIVKERNEIAGEKSEQKVKISELEREAGELNEIVSSLRKEEGVLRGKSMELEKSLVLAMEKEKAIAREIDGLLEEKKEKERTIVRLMEEKDDDCKYKIMVNAEIENKKGLIEKLLRENNEIEEVKLVKEDEIAKLHEEVGRLRSDICSMQESIKDQEDKNKQVVSEASHYKDAFEKVMLERDTAQKCLDEEGKNAMNLRSKVLEMEKRVEETVKERAMMKREHGILVSQKKEMESQVASLEKEKDLLQKHLTEAEGKIDWLRTKLESADTKSDRALTMLRDTVSLLCESNNVKEDMIVTEKMLDGEIEPYASKLEVIKTAFSNKETAVEEMKQQLEFLQNSVAMADKKNSLLSLLSSAATVIAAAVSFAYVARLR</sequence>
<name>A0A9Q0ZK66_SALVM</name>
<keyword evidence="3" id="KW-0472">Membrane</keyword>
<evidence type="ECO:0000313" key="4">
    <source>
        <dbReference type="EMBL" id="KAJ6737516.1"/>
    </source>
</evidence>
<dbReference type="AlphaFoldDB" id="A0A9Q0ZK66"/>
<dbReference type="OrthoDB" id="689590at2759"/>